<sequence>MDEKKPSIPLPDDVQSKLDKKLGPEYISKRIGFGTSRVAYLEGWRAINLANQIFGYNGWSTEVKNVVIDFLDERQGKYSIGCSAIVRVSLADGTYREDIGYGTVENERRKAAAFERAKKSAVTDALKRSLRGFGNALGNCLYDKDFLAKIDKVKFDPPDFDEGNLFRPTDELSELSRSATTEGDSFPNKKRQLTKPGSTIQYPKNTKQERNIQLPQLQVQNPASNLNSSDMAALSNRSSRTVITRQEADDLLDDSFMFSDDLQDDDLINVDNKDRSTTLKMKENNEGVTFVSAKGATTLQNNNKIPENSIFDPKYQAQSIKHTIDQSTSKHVPASILKEKGVSTSRTDLYQKYAPKGKELNSNTNSSTVDSNKNNSGMSAPPISATESSSSINGNATAPTRPIAATNIASPTVANNNSSKFAPPPNGVVHPNSHIQPLPQNKSARREVGRPKVNPLQLRKQNP</sequence>
<dbReference type="GO" id="GO:0006277">
    <property type="term" value="P:DNA amplification"/>
    <property type="evidence" value="ECO:0007669"/>
    <property type="project" value="EnsemblFungi"/>
</dbReference>
<dbReference type="Pfam" id="PF04098">
    <property type="entry name" value="Rad52_Rad22"/>
    <property type="match status" value="1"/>
</dbReference>
<organism evidence="8 9">
    <name type="scientific">Kazachstania africana (strain ATCC 22294 / BCRC 22015 / CBS 2517 / CECT 1963 / NBRC 1671 / NRRL Y-8276)</name>
    <name type="common">Yeast</name>
    <name type="synonym">Kluyveromyces africanus</name>
    <dbReference type="NCBI Taxonomy" id="1071382"/>
    <lineage>
        <taxon>Eukaryota</taxon>
        <taxon>Fungi</taxon>
        <taxon>Dikarya</taxon>
        <taxon>Ascomycota</taxon>
        <taxon>Saccharomycotina</taxon>
        <taxon>Saccharomycetes</taxon>
        <taxon>Saccharomycetales</taxon>
        <taxon>Saccharomycetaceae</taxon>
        <taxon>Kazachstania</taxon>
    </lineage>
</organism>
<comment type="function">
    <text evidence="5">Involved in DNA double-strand break (DSB) repair and recombination. Promotes the annealing of complementary single-stranded DNA and by stimulation of the RAD51 recombinase.</text>
</comment>
<comment type="similarity">
    <text evidence="1">Belongs to the RAD52 family.</text>
</comment>
<dbReference type="GO" id="GO:0005739">
    <property type="term" value="C:mitochondrion"/>
    <property type="evidence" value="ECO:0007669"/>
    <property type="project" value="GOC"/>
</dbReference>
<dbReference type="RefSeq" id="XP_003956691.1">
    <property type="nucleotide sequence ID" value="XM_003956642.1"/>
</dbReference>
<feature type="region of interest" description="Disordered" evidence="7">
    <location>
        <begin position="353"/>
        <end position="463"/>
    </location>
</feature>
<reference evidence="8 9" key="1">
    <citation type="journal article" date="2011" name="Proc. Natl. Acad. Sci. U.S.A.">
        <title>Evolutionary erosion of yeast sex chromosomes by mating-type switching accidents.</title>
        <authorList>
            <person name="Gordon J.L."/>
            <person name="Armisen D."/>
            <person name="Proux-Wera E."/>
            <person name="Oheigeartaigh S.S."/>
            <person name="Byrne K.P."/>
            <person name="Wolfe K.H."/>
        </authorList>
    </citation>
    <scope>NUCLEOTIDE SEQUENCE [LARGE SCALE GENOMIC DNA]</scope>
    <source>
        <strain evidence="9">ATCC 22294 / BCRC 22015 / CBS 2517 / CECT 1963 / NBRC 1671 / NRRL Y-8276</strain>
    </source>
</reference>
<dbReference type="STRING" id="1071382.H2AT56"/>
<evidence type="ECO:0000256" key="6">
    <source>
        <dbReference type="ARBA" id="ARBA00041062"/>
    </source>
</evidence>
<dbReference type="NCBIfam" id="TIGR00607">
    <property type="entry name" value="rad52"/>
    <property type="match status" value="1"/>
</dbReference>
<evidence type="ECO:0000256" key="1">
    <source>
        <dbReference type="ARBA" id="ARBA00006638"/>
    </source>
</evidence>
<feature type="region of interest" description="Disordered" evidence="7">
    <location>
        <begin position="173"/>
        <end position="199"/>
    </location>
</feature>
<dbReference type="GeneID" id="13885474"/>
<dbReference type="GO" id="GO:0000228">
    <property type="term" value="C:nuclear chromosome"/>
    <property type="evidence" value="ECO:0007669"/>
    <property type="project" value="EnsemblFungi"/>
</dbReference>
<protein>
    <recommendedName>
        <fullName evidence="6">DNA repair and recombination protein RAD52</fullName>
    </recommendedName>
</protein>
<dbReference type="FunCoup" id="H2AT56">
    <property type="interactions" value="345"/>
</dbReference>
<name>H2AT56_KAZAF</name>
<keyword evidence="4" id="KW-0234">DNA repair</keyword>
<dbReference type="InParanoid" id="H2AT56"/>
<dbReference type="Gene3D" id="3.30.390.80">
    <property type="entry name" value="DNA repair protein Rad52/59/22"/>
    <property type="match status" value="1"/>
</dbReference>
<dbReference type="GO" id="GO:0000150">
    <property type="term" value="F:DNA strand exchange activity"/>
    <property type="evidence" value="ECO:0007669"/>
    <property type="project" value="EnsemblFungi"/>
</dbReference>
<dbReference type="OrthoDB" id="206565at2759"/>
<feature type="compositionally biased region" description="Polar residues" evidence="7">
    <location>
        <begin position="433"/>
        <end position="442"/>
    </location>
</feature>
<evidence type="ECO:0000256" key="5">
    <source>
        <dbReference type="ARBA" id="ARBA00037138"/>
    </source>
</evidence>
<dbReference type="GO" id="GO:0043504">
    <property type="term" value="P:mitochondrial DNA repair"/>
    <property type="evidence" value="ECO:0007669"/>
    <property type="project" value="EnsemblFungi"/>
</dbReference>
<dbReference type="GO" id="GO:0045002">
    <property type="term" value="P:double-strand break repair via single-strand annealing"/>
    <property type="evidence" value="ECO:0007669"/>
    <property type="project" value="EnsemblFungi"/>
</dbReference>
<proteinExistence type="inferred from homology"/>
<feature type="compositionally biased region" description="Polar residues" evidence="7">
    <location>
        <begin position="407"/>
        <end position="420"/>
    </location>
</feature>
<dbReference type="eggNOG" id="KOG4141">
    <property type="taxonomic scope" value="Eukaryota"/>
</dbReference>
<feature type="compositionally biased region" description="Polar residues" evidence="7">
    <location>
        <begin position="385"/>
        <end position="398"/>
    </location>
</feature>
<dbReference type="FunFam" id="3.30.390.80:FF:000001">
    <property type="entry name" value="DNA repair protein RAD52 homolog"/>
    <property type="match status" value="1"/>
</dbReference>
<dbReference type="InterPro" id="IPR041247">
    <property type="entry name" value="Rad52_fam"/>
</dbReference>
<dbReference type="HOGENOM" id="CLU_011431_3_2_1"/>
<dbReference type="PANTHER" id="PTHR12132:SF1">
    <property type="entry name" value="DNA REPAIR PROTEIN RAD52 HOMOLOG"/>
    <property type="match status" value="1"/>
</dbReference>
<dbReference type="GO" id="GO:0000730">
    <property type="term" value="P:DNA recombinase assembly"/>
    <property type="evidence" value="ECO:0007669"/>
    <property type="project" value="EnsemblFungi"/>
</dbReference>
<dbReference type="SUPFAM" id="SSF54768">
    <property type="entry name" value="dsRNA-binding domain-like"/>
    <property type="match status" value="1"/>
</dbReference>
<evidence type="ECO:0000256" key="2">
    <source>
        <dbReference type="ARBA" id="ARBA00022763"/>
    </source>
</evidence>
<feature type="compositionally biased region" description="Low complexity" evidence="7">
    <location>
        <begin position="361"/>
        <end position="376"/>
    </location>
</feature>
<dbReference type="GO" id="GO:0006301">
    <property type="term" value="P:DNA damage tolerance"/>
    <property type="evidence" value="ECO:0007669"/>
    <property type="project" value="EnsemblFungi"/>
</dbReference>
<dbReference type="GO" id="GO:0000727">
    <property type="term" value="P:double-strand break repair via break-induced replication"/>
    <property type="evidence" value="ECO:0007669"/>
    <property type="project" value="EnsemblFungi"/>
</dbReference>
<dbReference type="AlphaFoldDB" id="H2AT56"/>
<dbReference type="InterPro" id="IPR004585">
    <property type="entry name" value="DNA_recomb/repair_Rad52"/>
</dbReference>
<keyword evidence="2" id="KW-0227">DNA damage</keyword>
<evidence type="ECO:0000256" key="4">
    <source>
        <dbReference type="ARBA" id="ARBA00023204"/>
    </source>
</evidence>
<dbReference type="KEGG" id="kaf:KAFR_0C05650"/>
<dbReference type="InterPro" id="IPR007232">
    <property type="entry name" value="Rad52_Rad59_Rad22"/>
</dbReference>
<dbReference type="PANTHER" id="PTHR12132">
    <property type="entry name" value="DNA REPAIR AND RECOMBINATION PROTEIN RAD52, RAD59"/>
    <property type="match status" value="1"/>
</dbReference>
<dbReference type="GO" id="GO:0000722">
    <property type="term" value="P:telomere maintenance via recombination"/>
    <property type="evidence" value="ECO:0007669"/>
    <property type="project" value="EnsemblFungi"/>
</dbReference>
<dbReference type="EMBL" id="HE650823">
    <property type="protein sequence ID" value="CCF57556.1"/>
    <property type="molecule type" value="Genomic_DNA"/>
</dbReference>
<evidence type="ECO:0000256" key="7">
    <source>
        <dbReference type="SAM" id="MobiDB-lite"/>
    </source>
</evidence>
<dbReference type="GO" id="GO:1990814">
    <property type="term" value="F:DNA/DNA annealing activity"/>
    <property type="evidence" value="ECO:0007669"/>
    <property type="project" value="EnsemblFungi"/>
</dbReference>
<dbReference type="InterPro" id="IPR042525">
    <property type="entry name" value="Rad52_Rad59_Rad22_sf"/>
</dbReference>
<accession>H2AT56</accession>
<keyword evidence="3" id="KW-0233">DNA recombination</keyword>
<dbReference type="GO" id="GO:0000709">
    <property type="term" value="P:meiotic joint molecule formation"/>
    <property type="evidence" value="ECO:0007669"/>
    <property type="project" value="EnsemblFungi"/>
</dbReference>
<evidence type="ECO:0000313" key="8">
    <source>
        <dbReference type="EMBL" id="CCF57556.1"/>
    </source>
</evidence>
<keyword evidence="9" id="KW-1185">Reference proteome</keyword>
<gene>
    <name evidence="8" type="primary">KAFR0C05650</name>
    <name evidence="8" type="ORF">KAFR_0C05650</name>
</gene>
<evidence type="ECO:0000313" key="9">
    <source>
        <dbReference type="Proteomes" id="UP000005220"/>
    </source>
</evidence>
<evidence type="ECO:0000256" key="3">
    <source>
        <dbReference type="ARBA" id="ARBA00023172"/>
    </source>
</evidence>
<dbReference type="Proteomes" id="UP000005220">
    <property type="component" value="Chromosome 3"/>
</dbReference>